<evidence type="ECO:0000256" key="2">
    <source>
        <dbReference type="ARBA" id="ARBA00037926"/>
    </source>
</evidence>
<comment type="catalytic activity">
    <reaction evidence="6">
        <text>serotonin + octadecanoyl-CoA = N-octadecanoyl-serotonin + CoA + H(+)</text>
        <dbReference type="Rhea" id="RHEA:51400"/>
        <dbReference type="ChEBI" id="CHEBI:15378"/>
        <dbReference type="ChEBI" id="CHEBI:57287"/>
        <dbReference type="ChEBI" id="CHEBI:57394"/>
        <dbReference type="ChEBI" id="CHEBI:134065"/>
        <dbReference type="ChEBI" id="CHEBI:350546"/>
    </reaction>
    <physiologicalReaction direction="left-to-right" evidence="6">
        <dbReference type="Rhea" id="RHEA:51401"/>
    </physiologicalReaction>
</comment>
<evidence type="ECO:0000256" key="11">
    <source>
        <dbReference type="ARBA" id="ARBA00052335"/>
    </source>
</evidence>
<dbReference type="Gene3D" id="3.40.630.30">
    <property type="match status" value="1"/>
</dbReference>
<comment type="catalytic activity">
    <reaction evidence="5">
        <text>dopamine + (9Z)-octadecenoyl-CoA = N-(9Z-octadecanoyl)-dopamine + CoA + H(+)</text>
        <dbReference type="Rhea" id="RHEA:51380"/>
        <dbReference type="ChEBI" id="CHEBI:15378"/>
        <dbReference type="ChEBI" id="CHEBI:31883"/>
        <dbReference type="ChEBI" id="CHEBI:57287"/>
        <dbReference type="ChEBI" id="CHEBI:57387"/>
        <dbReference type="ChEBI" id="CHEBI:59905"/>
    </reaction>
    <physiologicalReaction direction="left-to-right" evidence="5">
        <dbReference type="Rhea" id="RHEA:51381"/>
    </physiologicalReaction>
</comment>
<evidence type="ECO:0000256" key="5">
    <source>
        <dbReference type="ARBA" id="ARBA00050189"/>
    </source>
</evidence>
<evidence type="ECO:0000313" key="13">
    <source>
        <dbReference type="EMBL" id="KAK0417772.1"/>
    </source>
</evidence>
<comment type="catalytic activity">
    <reaction evidence="11">
        <text>dopamine + hexadecanoyl-CoA = N-hexadecanoyl-dopamine + CoA + H(+)</text>
        <dbReference type="Rhea" id="RHEA:51376"/>
        <dbReference type="ChEBI" id="CHEBI:15378"/>
        <dbReference type="ChEBI" id="CHEBI:57287"/>
        <dbReference type="ChEBI" id="CHEBI:57379"/>
        <dbReference type="ChEBI" id="CHEBI:59905"/>
        <dbReference type="ChEBI" id="CHEBI:134058"/>
    </reaction>
    <physiologicalReaction direction="left-to-right" evidence="11">
        <dbReference type="Rhea" id="RHEA:51377"/>
    </physiologicalReaction>
</comment>
<keyword evidence="1" id="KW-0808">Transferase</keyword>
<evidence type="ECO:0000256" key="10">
    <source>
        <dbReference type="ARBA" id="ARBA00052178"/>
    </source>
</evidence>
<gene>
    <name evidence="13" type="ORF">QR680_013201</name>
</gene>
<comment type="catalytic activity">
    <reaction evidence="12">
        <text>serotonin + acetyl-CoA = N-acetylserotonin + CoA + H(+)</text>
        <dbReference type="Rhea" id="RHEA:25217"/>
        <dbReference type="ChEBI" id="CHEBI:15378"/>
        <dbReference type="ChEBI" id="CHEBI:17697"/>
        <dbReference type="ChEBI" id="CHEBI:57287"/>
        <dbReference type="ChEBI" id="CHEBI:57288"/>
        <dbReference type="ChEBI" id="CHEBI:350546"/>
        <dbReference type="EC" id="2.3.1.87"/>
    </reaction>
    <physiologicalReaction direction="left-to-right" evidence="12">
        <dbReference type="Rhea" id="RHEA:25218"/>
    </physiologicalReaction>
</comment>
<protein>
    <recommendedName>
        <fullName evidence="4">aralkylamine N-acetyltransferase</fullName>
        <ecNumber evidence="4">2.3.1.87</ecNumber>
    </recommendedName>
</protein>
<comment type="pathway">
    <text evidence="2">Aromatic compound metabolism; melatonin biosynthesis; melatonin from serotonin: step 1/2.</text>
</comment>
<dbReference type="Proteomes" id="UP001175271">
    <property type="component" value="Unassembled WGS sequence"/>
</dbReference>
<proteinExistence type="inferred from homology"/>
<comment type="caution">
    <text evidence="13">The sequence shown here is derived from an EMBL/GenBank/DDBJ whole genome shotgun (WGS) entry which is preliminary data.</text>
</comment>
<dbReference type="PANTHER" id="PTHR20905">
    <property type="entry name" value="N-ACETYLTRANSFERASE-RELATED"/>
    <property type="match status" value="1"/>
</dbReference>
<dbReference type="FunFam" id="3.40.630.30:FF:000046">
    <property type="entry name" value="Dopamine N-acetyltransferase"/>
    <property type="match status" value="1"/>
</dbReference>
<reference evidence="13" key="1">
    <citation type="submission" date="2023-06" db="EMBL/GenBank/DDBJ databases">
        <title>Genomic analysis of the entomopathogenic nematode Steinernema hermaphroditum.</title>
        <authorList>
            <person name="Schwarz E.M."/>
            <person name="Heppert J.K."/>
            <person name="Baniya A."/>
            <person name="Schwartz H.T."/>
            <person name="Tan C.-H."/>
            <person name="Antoshechkin I."/>
            <person name="Sternberg P.W."/>
            <person name="Goodrich-Blair H."/>
            <person name="Dillman A.R."/>
        </authorList>
    </citation>
    <scope>NUCLEOTIDE SEQUENCE</scope>
    <source>
        <strain evidence="13">PS9179</strain>
        <tissue evidence="13">Whole animal</tissue>
    </source>
</reference>
<comment type="catalytic activity">
    <reaction evidence="8">
        <text>dopamine + acetyl-CoA = N-acetyldopamine + CoA + H(+)</text>
        <dbReference type="Rhea" id="RHEA:51388"/>
        <dbReference type="ChEBI" id="CHEBI:15378"/>
        <dbReference type="ChEBI" id="CHEBI:57287"/>
        <dbReference type="ChEBI" id="CHEBI:57288"/>
        <dbReference type="ChEBI" id="CHEBI:59905"/>
        <dbReference type="ChEBI" id="CHEBI:125678"/>
    </reaction>
    <physiologicalReaction direction="left-to-right" evidence="8">
        <dbReference type="Rhea" id="RHEA:51389"/>
    </physiologicalReaction>
</comment>
<comment type="catalytic activity">
    <reaction evidence="7">
        <text>serotonin + (5Z,8Z,11Z,14Z)-eicosatetraenoyl-CoA = N-[(5Z,8Z,11Z,14Z)-eicosatetraenoyl]-serotonin + CoA + H(+)</text>
        <dbReference type="Rhea" id="RHEA:51396"/>
        <dbReference type="ChEBI" id="CHEBI:15378"/>
        <dbReference type="ChEBI" id="CHEBI:57287"/>
        <dbReference type="ChEBI" id="CHEBI:57368"/>
        <dbReference type="ChEBI" id="CHEBI:132255"/>
        <dbReference type="ChEBI" id="CHEBI:350546"/>
    </reaction>
    <physiologicalReaction direction="left-to-right" evidence="7">
        <dbReference type="Rhea" id="RHEA:51397"/>
    </physiologicalReaction>
</comment>
<evidence type="ECO:0000256" key="7">
    <source>
        <dbReference type="ARBA" id="ARBA00051284"/>
    </source>
</evidence>
<accession>A0AA39I4P6</accession>
<name>A0AA39I4P6_9BILA</name>
<dbReference type="GO" id="GO:0004059">
    <property type="term" value="F:aralkylamine N-acetyltransferase activity"/>
    <property type="evidence" value="ECO:0007669"/>
    <property type="project" value="UniProtKB-EC"/>
</dbReference>
<evidence type="ECO:0000256" key="1">
    <source>
        <dbReference type="ARBA" id="ARBA00022679"/>
    </source>
</evidence>
<comment type="catalytic activity">
    <reaction evidence="9">
        <text>serotonin + (9Z)-octadecenoyl-CoA = N-(9Z-octadecenoyl)-serotonin + CoA + H(+)</text>
        <dbReference type="Rhea" id="RHEA:51392"/>
        <dbReference type="ChEBI" id="CHEBI:15378"/>
        <dbReference type="ChEBI" id="CHEBI:57287"/>
        <dbReference type="ChEBI" id="CHEBI:57387"/>
        <dbReference type="ChEBI" id="CHEBI:134064"/>
        <dbReference type="ChEBI" id="CHEBI:350546"/>
    </reaction>
    <physiologicalReaction direction="left-to-right" evidence="9">
        <dbReference type="Rhea" id="RHEA:51393"/>
    </physiologicalReaction>
</comment>
<evidence type="ECO:0000256" key="6">
    <source>
        <dbReference type="ARBA" id="ARBA00050849"/>
    </source>
</evidence>
<evidence type="ECO:0000256" key="3">
    <source>
        <dbReference type="ARBA" id="ARBA00038182"/>
    </source>
</evidence>
<comment type="catalytic activity">
    <reaction evidence="10">
        <text>serotonin + hexadecanoyl-CoA = N-hexadecanoyl-serotonin + CoA + H(+)</text>
        <dbReference type="Rhea" id="RHEA:51384"/>
        <dbReference type="ChEBI" id="CHEBI:15378"/>
        <dbReference type="ChEBI" id="CHEBI:57287"/>
        <dbReference type="ChEBI" id="CHEBI:57379"/>
        <dbReference type="ChEBI" id="CHEBI:134059"/>
        <dbReference type="ChEBI" id="CHEBI:350546"/>
    </reaction>
    <physiologicalReaction direction="left-to-right" evidence="10">
        <dbReference type="Rhea" id="RHEA:51385"/>
    </physiologicalReaction>
</comment>
<organism evidence="13 14">
    <name type="scientific">Steinernema hermaphroditum</name>
    <dbReference type="NCBI Taxonomy" id="289476"/>
    <lineage>
        <taxon>Eukaryota</taxon>
        <taxon>Metazoa</taxon>
        <taxon>Ecdysozoa</taxon>
        <taxon>Nematoda</taxon>
        <taxon>Chromadorea</taxon>
        <taxon>Rhabditida</taxon>
        <taxon>Tylenchina</taxon>
        <taxon>Panagrolaimomorpha</taxon>
        <taxon>Strongyloidoidea</taxon>
        <taxon>Steinernematidae</taxon>
        <taxon>Steinernema</taxon>
    </lineage>
</organism>
<evidence type="ECO:0000313" key="14">
    <source>
        <dbReference type="Proteomes" id="UP001175271"/>
    </source>
</evidence>
<dbReference type="EMBL" id="JAUCMV010000002">
    <property type="protein sequence ID" value="KAK0417772.1"/>
    <property type="molecule type" value="Genomic_DNA"/>
</dbReference>
<evidence type="ECO:0000256" key="8">
    <source>
        <dbReference type="ARBA" id="ARBA00051711"/>
    </source>
</evidence>
<evidence type="ECO:0000256" key="4">
    <source>
        <dbReference type="ARBA" id="ARBA00039114"/>
    </source>
</evidence>
<dbReference type="EC" id="2.3.1.87" evidence="4"/>
<sequence>MALFDELEFRLANPEDIDAIMAFTNSVFIAQAPVSKKVGLSAEDSELLYRPTVVESLRTPFSLLVFHRPSGDLIAYRIMSLWRRGDAQKTPASGFEIPDRLRLLGGVLVDLKKSFWDLCPNEVNAVLRREFSCVRKDFQRRGIASRMLDELLDEEELKASGIDGVMSETSSLANQALLAKKGFTALRDVSYASVIDSEGRMAIGAKCHDGSTKIVLNFKLFK</sequence>
<dbReference type="InterPro" id="IPR016181">
    <property type="entry name" value="Acyl_CoA_acyltransferase"/>
</dbReference>
<comment type="similarity">
    <text evidence="3">Belongs to the acetyltransferase family. AANAT subfamily.</text>
</comment>
<dbReference type="SUPFAM" id="SSF55729">
    <property type="entry name" value="Acyl-CoA N-acyltransferases (Nat)"/>
    <property type="match status" value="1"/>
</dbReference>
<evidence type="ECO:0000256" key="12">
    <source>
        <dbReference type="ARBA" id="ARBA00052491"/>
    </source>
</evidence>
<keyword evidence="14" id="KW-1185">Reference proteome</keyword>
<evidence type="ECO:0000256" key="9">
    <source>
        <dbReference type="ARBA" id="ARBA00051823"/>
    </source>
</evidence>
<dbReference type="PANTHER" id="PTHR20905:SF30">
    <property type="entry name" value="N-ACETYLTRANSFERASE DOMAIN-CONTAINING PROTEIN"/>
    <property type="match status" value="1"/>
</dbReference>
<dbReference type="AlphaFoldDB" id="A0AA39I4P6"/>